<proteinExistence type="predicted"/>
<evidence type="ECO:0000313" key="2">
    <source>
        <dbReference type="Proteomes" id="UP001217089"/>
    </source>
</evidence>
<dbReference type="EMBL" id="JARBDR010000440">
    <property type="protein sequence ID" value="KAJ8312250.1"/>
    <property type="molecule type" value="Genomic_DNA"/>
</dbReference>
<protein>
    <submittedName>
        <fullName evidence="1">Uncharacterized protein</fullName>
    </submittedName>
</protein>
<reference evidence="1 2" key="1">
    <citation type="submission" date="2022-12" db="EMBL/GenBank/DDBJ databases">
        <title>Chromosome-level genome of Tegillarca granosa.</title>
        <authorList>
            <person name="Kim J."/>
        </authorList>
    </citation>
    <scope>NUCLEOTIDE SEQUENCE [LARGE SCALE GENOMIC DNA]</scope>
    <source>
        <strain evidence="1">Teg-2019</strain>
        <tissue evidence="1">Adductor muscle</tissue>
    </source>
</reference>
<comment type="caution">
    <text evidence="1">The sequence shown here is derived from an EMBL/GenBank/DDBJ whole genome shotgun (WGS) entry which is preliminary data.</text>
</comment>
<sequence>MSTLKKPRQGKGCVTPRTFVNGEIHRKTSDSEKRAVVKGERTLLRVTKSGSDTSLGGKGNSLREIKLGEESDHGHLHHSKDLKMHQLSNSQEIPKIVDFVENHDEK</sequence>
<keyword evidence="2" id="KW-1185">Reference proteome</keyword>
<evidence type="ECO:0000313" key="1">
    <source>
        <dbReference type="EMBL" id="KAJ8312250.1"/>
    </source>
</evidence>
<name>A0ABQ9F7J2_TEGGR</name>
<organism evidence="1 2">
    <name type="scientific">Tegillarca granosa</name>
    <name type="common">Malaysian cockle</name>
    <name type="synonym">Anadara granosa</name>
    <dbReference type="NCBI Taxonomy" id="220873"/>
    <lineage>
        <taxon>Eukaryota</taxon>
        <taxon>Metazoa</taxon>
        <taxon>Spiralia</taxon>
        <taxon>Lophotrochozoa</taxon>
        <taxon>Mollusca</taxon>
        <taxon>Bivalvia</taxon>
        <taxon>Autobranchia</taxon>
        <taxon>Pteriomorphia</taxon>
        <taxon>Arcoida</taxon>
        <taxon>Arcoidea</taxon>
        <taxon>Arcidae</taxon>
        <taxon>Tegillarca</taxon>
    </lineage>
</organism>
<gene>
    <name evidence="1" type="ORF">KUTeg_009623</name>
</gene>
<dbReference type="Proteomes" id="UP001217089">
    <property type="component" value="Unassembled WGS sequence"/>
</dbReference>
<accession>A0ABQ9F7J2</accession>